<keyword evidence="2" id="KW-0808">Transferase</keyword>
<dbReference type="PANTHER" id="PTHR30481">
    <property type="entry name" value="DNA ADENINE METHYLASE"/>
    <property type="match status" value="1"/>
</dbReference>
<dbReference type="GO" id="GO:0009307">
    <property type="term" value="P:DNA restriction-modification system"/>
    <property type="evidence" value="ECO:0007669"/>
    <property type="project" value="InterPro"/>
</dbReference>
<dbReference type="EMBL" id="CP046368">
    <property type="protein sequence ID" value="QIA69267.1"/>
    <property type="molecule type" value="Genomic_DNA"/>
</dbReference>
<keyword evidence="1" id="KW-0489">Methyltransferase</keyword>
<dbReference type="InterPro" id="IPR012327">
    <property type="entry name" value="MeTrfase_D12"/>
</dbReference>
<dbReference type="GO" id="GO:0032259">
    <property type="term" value="P:methylation"/>
    <property type="evidence" value="ECO:0007669"/>
    <property type="project" value="UniProtKB-KW"/>
</dbReference>
<evidence type="ECO:0000313" key="5">
    <source>
        <dbReference type="Proteomes" id="UP000464735"/>
    </source>
</evidence>
<dbReference type="Pfam" id="PF02086">
    <property type="entry name" value="MethyltransfD12"/>
    <property type="match status" value="1"/>
</dbReference>
<dbReference type="Proteomes" id="UP000464735">
    <property type="component" value="Chromosome"/>
</dbReference>
<evidence type="ECO:0000256" key="2">
    <source>
        <dbReference type="ARBA" id="ARBA00022679"/>
    </source>
</evidence>
<dbReference type="SUPFAM" id="SSF53335">
    <property type="entry name" value="S-adenosyl-L-methionine-dependent methyltransferases"/>
    <property type="match status" value="1"/>
</dbReference>
<dbReference type="GO" id="GO:0043565">
    <property type="term" value="F:sequence-specific DNA binding"/>
    <property type="evidence" value="ECO:0007669"/>
    <property type="project" value="TreeGrafter"/>
</dbReference>
<dbReference type="PANTHER" id="PTHR30481:SF3">
    <property type="entry name" value="DNA ADENINE METHYLASE"/>
    <property type="match status" value="1"/>
</dbReference>
<dbReference type="InterPro" id="IPR029063">
    <property type="entry name" value="SAM-dependent_MTases_sf"/>
</dbReference>
<evidence type="ECO:0000256" key="3">
    <source>
        <dbReference type="ARBA" id="ARBA00022691"/>
    </source>
</evidence>
<reference evidence="4 5" key="1">
    <citation type="submission" date="2019-11" db="EMBL/GenBank/DDBJ databases">
        <title>Whole genome sequencing and comparative genomics analyses of five strains of Spiroplasma citri.</title>
        <authorList>
            <person name="Yokomi R."/>
            <person name="Chen J."/>
            <person name="Rattner R."/>
            <person name="Vidalakis G."/>
        </authorList>
    </citation>
    <scope>NUCLEOTIDE SEQUENCE [LARGE SCALE GENOMIC DNA]</scope>
    <source>
        <strain evidence="4 5">BR12</strain>
    </source>
</reference>
<dbReference type="GO" id="GO:0009007">
    <property type="term" value="F:site-specific DNA-methyltransferase (adenine-specific) activity"/>
    <property type="evidence" value="ECO:0007669"/>
    <property type="project" value="UniProtKB-EC"/>
</dbReference>
<dbReference type="Gene3D" id="3.40.50.150">
    <property type="entry name" value="Vaccinia Virus protein VP39"/>
    <property type="match status" value="1"/>
</dbReference>
<dbReference type="GO" id="GO:0006298">
    <property type="term" value="P:mismatch repair"/>
    <property type="evidence" value="ECO:0007669"/>
    <property type="project" value="TreeGrafter"/>
</dbReference>
<name>A0AAJ4JYM1_SPICI</name>
<evidence type="ECO:0008006" key="6">
    <source>
        <dbReference type="Google" id="ProtNLM"/>
    </source>
</evidence>
<gene>
    <name evidence="4" type="ORF">GL298_07030</name>
</gene>
<keyword evidence="3" id="KW-0949">S-adenosyl-L-methionine</keyword>
<protein>
    <recommendedName>
        <fullName evidence="6">DNA adenine methylase</fullName>
    </recommendedName>
</protein>
<dbReference type="PRINTS" id="PR00505">
    <property type="entry name" value="D12N6MTFRASE"/>
</dbReference>
<proteinExistence type="predicted"/>
<dbReference type="AlphaFoldDB" id="A0AAJ4JYM1"/>
<accession>A0AAJ4JYM1</accession>
<dbReference type="GO" id="GO:1904047">
    <property type="term" value="F:S-adenosyl-L-methionine binding"/>
    <property type="evidence" value="ECO:0007669"/>
    <property type="project" value="TreeGrafter"/>
</dbReference>
<sequence>MLGRVEFKMQIKPFLKWVGGKTQLINEIKKRMPKEFNRYFEPFIGWGSLFINIHNNKNIKSVINDISSELINSYKAVQTNPEKLIKLLNEHEKNIC</sequence>
<organism evidence="4 5">
    <name type="scientific">Spiroplasma citri</name>
    <dbReference type="NCBI Taxonomy" id="2133"/>
    <lineage>
        <taxon>Bacteria</taxon>
        <taxon>Bacillati</taxon>
        <taxon>Mycoplasmatota</taxon>
        <taxon>Mollicutes</taxon>
        <taxon>Entomoplasmatales</taxon>
        <taxon>Spiroplasmataceae</taxon>
        <taxon>Spiroplasma</taxon>
    </lineage>
</organism>
<evidence type="ECO:0000313" key="4">
    <source>
        <dbReference type="EMBL" id="QIA69267.1"/>
    </source>
</evidence>
<evidence type="ECO:0000256" key="1">
    <source>
        <dbReference type="ARBA" id="ARBA00022603"/>
    </source>
</evidence>